<name>A0A9X7P5H3_9FIRM</name>
<comment type="caution">
    <text evidence="9">The sequence shown here is derived from an EMBL/GenBank/DDBJ whole genome shotgun (WGS) entry which is preliminary data.</text>
</comment>
<accession>A0A9X7P5H3</accession>
<evidence type="ECO:0000256" key="3">
    <source>
        <dbReference type="ARBA" id="ARBA00022723"/>
    </source>
</evidence>
<dbReference type="Gene3D" id="3.30.70.20">
    <property type="match status" value="1"/>
</dbReference>
<proteinExistence type="predicted"/>
<evidence type="ECO:0000256" key="2">
    <source>
        <dbReference type="ARBA" id="ARBA00022485"/>
    </source>
</evidence>
<dbReference type="PANTHER" id="PTHR43177:SF5">
    <property type="entry name" value="ANAEROBIC DIMETHYL SULFOXIDE REDUCTASE CHAIN B-RELATED"/>
    <property type="match status" value="1"/>
</dbReference>
<dbReference type="GO" id="GO:0051539">
    <property type="term" value="F:4 iron, 4 sulfur cluster binding"/>
    <property type="evidence" value="ECO:0007669"/>
    <property type="project" value="UniProtKB-KW"/>
</dbReference>
<keyword evidence="4" id="KW-0677">Repeat</keyword>
<keyword evidence="1" id="KW-0813">Transport</keyword>
<dbReference type="AlphaFoldDB" id="A0A9X7P5H3"/>
<keyword evidence="2" id="KW-0004">4Fe-4S</keyword>
<keyword evidence="10" id="KW-1185">Reference proteome</keyword>
<dbReference type="PANTHER" id="PTHR43177">
    <property type="entry name" value="PROTEIN NRFC"/>
    <property type="match status" value="1"/>
</dbReference>
<keyword evidence="5" id="KW-0249">Electron transport</keyword>
<evidence type="ECO:0000256" key="4">
    <source>
        <dbReference type="ARBA" id="ARBA00022737"/>
    </source>
</evidence>
<dbReference type="RefSeq" id="WP_054935830.1">
    <property type="nucleotide sequence ID" value="NZ_PVXL01000054.1"/>
</dbReference>
<reference evidence="9 10" key="1">
    <citation type="submission" date="2018-03" db="EMBL/GenBank/DDBJ databases">
        <title>Genome sequence of Moorella stamsii DSM 26217.</title>
        <authorList>
            <person name="Poehlein A."/>
            <person name="Daniel R."/>
        </authorList>
    </citation>
    <scope>NUCLEOTIDE SEQUENCE [LARGE SCALE GENOMIC DNA]</scope>
    <source>
        <strain evidence="10">DSM 26217</strain>
    </source>
</reference>
<keyword evidence="7" id="KW-0411">Iron-sulfur</keyword>
<sequence>MAKYGLMIDYEYCSGCQSCEVACKNELDLPLGKWGIKVLQLGPWELGPKKWEWDYIPVPTSYCNLCEKRLAMGEVPSCVLHCQAGVIEFGPVEELASKMTKKGKKVTMFIP</sequence>
<dbReference type="InterPro" id="IPR017896">
    <property type="entry name" value="4Fe4S_Fe-S-bd"/>
</dbReference>
<keyword evidence="6" id="KW-0408">Iron</keyword>
<evidence type="ECO:0000313" key="9">
    <source>
        <dbReference type="EMBL" id="PRR71542.1"/>
    </source>
</evidence>
<protein>
    <submittedName>
        <fullName evidence="9">Hydrogenase 2 protein HybA</fullName>
    </submittedName>
</protein>
<evidence type="ECO:0000259" key="8">
    <source>
        <dbReference type="PROSITE" id="PS51379"/>
    </source>
</evidence>
<evidence type="ECO:0000256" key="5">
    <source>
        <dbReference type="ARBA" id="ARBA00022982"/>
    </source>
</evidence>
<dbReference type="Proteomes" id="UP000239430">
    <property type="component" value="Unassembled WGS sequence"/>
</dbReference>
<evidence type="ECO:0000256" key="7">
    <source>
        <dbReference type="ARBA" id="ARBA00023014"/>
    </source>
</evidence>
<keyword evidence="3" id="KW-0479">Metal-binding</keyword>
<dbReference type="SUPFAM" id="SSF54862">
    <property type="entry name" value="4Fe-4S ferredoxins"/>
    <property type="match status" value="1"/>
</dbReference>
<dbReference type="PROSITE" id="PS51379">
    <property type="entry name" value="4FE4S_FER_2"/>
    <property type="match status" value="1"/>
</dbReference>
<gene>
    <name evidence="9" type="ORF">MOST_23800</name>
</gene>
<evidence type="ECO:0000256" key="6">
    <source>
        <dbReference type="ARBA" id="ARBA00023004"/>
    </source>
</evidence>
<feature type="domain" description="4Fe-4S ferredoxin-type" evidence="8">
    <location>
        <begin position="4"/>
        <end position="32"/>
    </location>
</feature>
<organism evidence="9 10">
    <name type="scientific">Neomoorella stamsii</name>
    <dbReference type="NCBI Taxonomy" id="1266720"/>
    <lineage>
        <taxon>Bacteria</taxon>
        <taxon>Bacillati</taxon>
        <taxon>Bacillota</taxon>
        <taxon>Clostridia</taxon>
        <taxon>Neomoorellales</taxon>
        <taxon>Neomoorellaceae</taxon>
        <taxon>Neomoorella</taxon>
    </lineage>
</organism>
<dbReference type="EMBL" id="PVXL01000054">
    <property type="protein sequence ID" value="PRR71542.1"/>
    <property type="molecule type" value="Genomic_DNA"/>
</dbReference>
<evidence type="ECO:0000256" key="1">
    <source>
        <dbReference type="ARBA" id="ARBA00022448"/>
    </source>
</evidence>
<dbReference type="GO" id="GO:0046872">
    <property type="term" value="F:metal ion binding"/>
    <property type="evidence" value="ECO:0007669"/>
    <property type="project" value="UniProtKB-KW"/>
</dbReference>
<dbReference type="InterPro" id="IPR050954">
    <property type="entry name" value="ET_IronSulfur_Cluster-Binding"/>
</dbReference>
<evidence type="ECO:0000313" key="10">
    <source>
        <dbReference type="Proteomes" id="UP000239430"/>
    </source>
</evidence>